<dbReference type="GO" id="GO:0003677">
    <property type="term" value="F:DNA binding"/>
    <property type="evidence" value="ECO:0007669"/>
    <property type="project" value="UniProtKB-KW"/>
</dbReference>
<dbReference type="PROSITE" id="PS50048">
    <property type="entry name" value="ZN2_CY6_FUNGAL_2"/>
    <property type="match status" value="1"/>
</dbReference>
<evidence type="ECO:0000256" key="1">
    <source>
        <dbReference type="ARBA" id="ARBA00023015"/>
    </source>
</evidence>
<dbReference type="PANTHER" id="PTHR31668">
    <property type="entry name" value="GLUCOSE TRANSPORT TRANSCRIPTION REGULATOR RGT1-RELATED-RELATED"/>
    <property type="match status" value="1"/>
</dbReference>
<dbReference type="OrthoDB" id="4222821at2759"/>
<dbReference type="InterPro" id="IPR036864">
    <property type="entry name" value="Zn2-C6_fun-type_DNA-bd_sf"/>
</dbReference>
<evidence type="ECO:0000256" key="3">
    <source>
        <dbReference type="ARBA" id="ARBA00023163"/>
    </source>
</evidence>
<protein>
    <recommendedName>
        <fullName evidence="6">Zn(2)-C6 fungal-type domain-containing protein</fullName>
    </recommendedName>
</protein>
<proteinExistence type="predicted"/>
<evidence type="ECO:0000313" key="8">
    <source>
        <dbReference type="Proteomes" id="UP000053958"/>
    </source>
</evidence>
<dbReference type="CDD" id="cd00067">
    <property type="entry name" value="GAL4"/>
    <property type="match status" value="1"/>
</dbReference>
<gene>
    <name evidence="7" type="ORF">T310_5831</name>
</gene>
<dbReference type="EMBL" id="LASV01000284">
    <property type="protein sequence ID" value="KKA20151.1"/>
    <property type="molecule type" value="Genomic_DNA"/>
</dbReference>
<feature type="compositionally biased region" description="Low complexity" evidence="5">
    <location>
        <begin position="87"/>
        <end position="107"/>
    </location>
</feature>
<keyword evidence="1" id="KW-0805">Transcription regulation</keyword>
<organism evidence="7 8">
    <name type="scientific">Rasamsonia emersonii (strain ATCC 16479 / CBS 393.64 / IMI 116815)</name>
    <dbReference type="NCBI Taxonomy" id="1408163"/>
    <lineage>
        <taxon>Eukaryota</taxon>
        <taxon>Fungi</taxon>
        <taxon>Dikarya</taxon>
        <taxon>Ascomycota</taxon>
        <taxon>Pezizomycotina</taxon>
        <taxon>Eurotiomycetes</taxon>
        <taxon>Eurotiomycetidae</taxon>
        <taxon>Eurotiales</taxon>
        <taxon>Trichocomaceae</taxon>
        <taxon>Rasamsonia</taxon>
    </lineage>
</organism>
<dbReference type="PROSITE" id="PS00463">
    <property type="entry name" value="ZN2_CY6_FUNGAL_1"/>
    <property type="match status" value="1"/>
</dbReference>
<reference evidence="7 8" key="1">
    <citation type="submission" date="2015-04" db="EMBL/GenBank/DDBJ databases">
        <authorList>
            <person name="Heijne W.H."/>
            <person name="Fedorova N.D."/>
            <person name="Nierman W.C."/>
            <person name="Vollebregt A.W."/>
            <person name="Zhao Z."/>
            <person name="Wu L."/>
            <person name="Kumar M."/>
            <person name="Stam H."/>
            <person name="van den Berg M.A."/>
            <person name="Pel H.J."/>
        </authorList>
    </citation>
    <scope>NUCLEOTIDE SEQUENCE [LARGE SCALE GENOMIC DNA]</scope>
    <source>
        <strain evidence="7 8">CBS 393.64</strain>
    </source>
</reference>
<dbReference type="AlphaFoldDB" id="A0A0F4YQQ4"/>
<dbReference type="GeneID" id="25318169"/>
<name>A0A0F4YQQ4_RASE3</name>
<feature type="region of interest" description="Disordered" evidence="5">
    <location>
        <begin position="59"/>
        <end position="133"/>
    </location>
</feature>
<evidence type="ECO:0000256" key="5">
    <source>
        <dbReference type="SAM" id="MobiDB-lite"/>
    </source>
</evidence>
<dbReference type="SUPFAM" id="SSF57701">
    <property type="entry name" value="Zn2/Cys6 DNA-binding domain"/>
    <property type="match status" value="1"/>
</dbReference>
<evidence type="ECO:0000256" key="2">
    <source>
        <dbReference type="ARBA" id="ARBA00023125"/>
    </source>
</evidence>
<feature type="domain" description="Zn(2)-C6 fungal-type" evidence="6">
    <location>
        <begin position="20"/>
        <end position="52"/>
    </location>
</feature>
<sequence>MPPRAGSSGGDSPILSLRLSCDRCRTQKLKCSVPAGSGACQRCMRARVPCVFGRRVPSKRTNRRVDQASIRPPSRPVQQSNPPMTQPPSSGSGSATTSASVSSSTCPVPTPDTDLDEPILDPGSSCHAQPNTWDSPAPGLELHCLPSNRSECDWLQPGFGALDDGNSFELAEFEFDLPPWSQMASPPAAAAASWPTDSNNSNTASINAVLTEQRLTALVLEIHQQLKKLEEGPWHTDSARSLDDYPVGTVLELSQQFCAIAGPVIGSTVCVSRTFEEGREGEDGDEDGRKTNSNAAADTADTPSMLLLMCGYMWLVRVYSVVMGHFWKHLTRMPTTTGATSPISSATATGGSALRLSELPCADAALALQQIHTAVRMLLDVLHDIEDHLGRGAMVARDKAVALLLSSVRRQNGSSGALSKKATAIKELVREKMGL</sequence>
<keyword evidence="2" id="KW-0238">DNA-binding</keyword>
<accession>A0A0F4YQQ4</accession>
<keyword evidence="8" id="KW-1185">Reference proteome</keyword>
<dbReference type="Gene3D" id="4.10.240.10">
    <property type="entry name" value="Zn(2)-C6 fungal-type DNA-binding domain"/>
    <property type="match status" value="1"/>
</dbReference>
<feature type="region of interest" description="Disordered" evidence="5">
    <location>
        <begin position="277"/>
        <end position="296"/>
    </location>
</feature>
<dbReference type="InterPro" id="IPR001138">
    <property type="entry name" value="Zn2Cys6_DnaBD"/>
</dbReference>
<dbReference type="GO" id="GO:0008270">
    <property type="term" value="F:zinc ion binding"/>
    <property type="evidence" value="ECO:0007669"/>
    <property type="project" value="InterPro"/>
</dbReference>
<dbReference type="InterPro" id="IPR050797">
    <property type="entry name" value="Carb_Metab_Trans_Reg"/>
</dbReference>
<comment type="caution">
    <text evidence="7">The sequence shown here is derived from an EMBL/GenBank/DDBJ whole genome shotgun (WGS) entry which is preliminary data.</text>
</comment>
<dbReference type="SMART" id="SM00066">
    <property type="entry name" value="GAL4"/>
    <property type="match status" value="1"/>
</dbReference>
<evidence type="ECO:0000256" key="4">
    <source>
        <dbReference type="ARBA" id="ARBA00023242"/>
    </source>
</evidence>
<dbReference type="STRING" id="1408163.A0A0F4YQQ4"/>
<dbReference type="Proteomes" id="UP000053958">
    <property type="component" value="Unassembled WGS sequence"/>
</dbReference>
<dbReference type="Pfam" id="PF00172">
    <property type="entry name" value="Zn_clus"/>
    <property type="match status" value="1"/>
</dbReference>
<dbReference type="RefSeq" id="XP_013326763.1">
    <property type="nucleotide sequence ID" value="XM_013471309.1"/>
</dbReference>
<evidence type="ECO:0000259" key="6">
    <source>
        <dbReference type="PROSITE" id="PS50048"/>
    </source>
</evidence>
<keyword evidence="3" id="KW-0804">Transcription</keyword>
<dbReference type="GO" id="GO:0000981">
    <property type="term" value="F:DNA-binding transcription factor activity, RNA polymerase II-specific"/>
    <property type="evidence" value="ECO:0007669"/>
    <property type="project" value="InterPro"/>
</dbReference>
<evidence type="ECO:0000313" key="7">
    <source>
        <dbReference type="EMBL" id="KKA20151.1"/>
    </source>
</evidence>
<keyword evidence="4" id="KW-0539">Nucleus</keyword>